<gene>
    <name evidence="1" type="ORF">B296_00050635</name>
</gene>
<dbReference type="Proteomes" id="UP000287651">
    <property type="component" value="Unassembled WGS sequence"/>
</dbReference>
<sequence length="68" mass="7925">MGPPFRLDDLDAFGDRRANRHRRMGWFPNNTPQWTVRRGLNGPGLGTGKRTRYLLWEGIRPCRCQTVV</sequence>
<evidence type="ECO:0000313" key="2">
    <source>
        <dbReference type="Proteomes" id="UP000287651"/>
    </source>
</evidence>
<proteinExistence type="predicted"/>
<comment type="caution">
    <text evidence="1">The sequence shown here is derived from an EMBL/GenBank/DDBJ whole genome shotgun (WGS) entry which is preliminary data.</text>
</comment>
<reference evidence="1 2" key="1">
    <citation type="journal article" date="2014" name="Agronomy (Basel)">
        <title>A Draft Genome Sequence for Ensete ventricosum, the Drought-Tolerant Tree Against Hunger.</title>
        <authorList>
            <person name="Harrison J."/>
            <person name="Moore K.A."/>
            <person name="Paszkiewicz K."/>
            <person name="Jones T."/>
            <person name="Grant M."/>
            <person name="Ambacheew D."/>
            <person name="Muzemil S."/>
            <person name="Studholme D.J."/>
        </authorList>
    </citation>
    <scope>NUCLEOTIDE SEQUENCE [LARGE SCALE GENOMIC DNA]</scope>
</reference>
<dbReference type="AlphaFoldDB" id="A0A426XUF5"/>
<accession>A0A426XUF5</accession>
<evidence type="ECO:0000313" key="1">
    <source>
        <dbReference type="EMBL" id="RRT43137.1"/>
    </source>
</evidence>
<dbReference type="EMBL" id="AMZH03017338">
    <property type="protein sequence ID" value="RRT43137.1"/>
    <property type="molecule type" value="Genomic_DNA"/>
</dbReference>
<protein>
    <submittedName>
        <fullName evidence="1">Uncharacterized protein</fullName>
    </submittedName>
</protein>
<name>A0A426XUF5_ENSVE</name>
<organism evidence="1 2">
    <name type="scientific">Ensete ventricosum</name>
    <name type="common">Abyssinian banana</name>
    <name type="synonym">Musa ensete</name>
    <dbReference type="NCBI Taxonomy" id="4639"/>
    <lineage>
        <taxon>Eukaryota</taxon>
        <taxon>Viridiplantae</taxon>
        <taxon>Streptophyta</taxon>
        <taxon>Embryophyta</taxon>
        <taxon>Tracheophyta</taxon>
        <taxon>Spermatophyta</taxon>
        <taxon>Magnoliopsida</taxon>
        <taxon>Liliopsida</taxon>
        <taxon>Zingiberales</taxon>
        <taxon>Musaceae</taxon>
        <taxon>Ensete</taxon>
    </lineage>
</organism>